<dbReference type="PANTHER" id="PTHR12827:SF3">
    <property type="entry name" value="ANAPHASE-PROMOTING COMPLEX SUBUNIT 1"/>
    <property type="match status" value="1"/>
</dbReference>
<dbReference type="GO" id="GO:0060090">
    <property type="term" value="F:molecular adaptor activity"/>
    <property type="evidence" value="ECO:0007669"/>
    <property type="project" value="TreeGrafter"/>
</dbReference>
<evidence type="ECO:0000313" key="10">
    <source>
        <dbReference type="Proteomes" id="UP000761534"/>
    </source>
</evidence>
<organism evidence="9 10">
    <name type="scientific">Trichomonascus ciferrii</name>
    <dbReference type="NCBI Taxonomy" id="44093"/>
    <lineage>
        <taxon>Eukaryota</taxon>
        <taxon>Fungi</taxon>
        <taxon>Dikarya</taxon>
        <taxon>Ascomycota</taxon>
        <taxon>Saccharomycotina</taxon>
        <taxon>Dipodascomycetes</taxon>
        <taxon>Dipodascales</taxon>
        <taxon>Trichomonascaceae</taxon>
        <taxon>Trichomonascus</taxon>
        <taxon>Trichomonascus ciferrii complex</taxon>
    </lineage>
</organism>
<comment type="similarity">
    <text evidence="1">Belongs to the APC1 family.</text>
</comment>
<comment type="caution">
    <text evidence="9">The sequence shown here is derived from an EMBL/GenBank/DDBJ whole genome shotgun (WGS) entry which is preliminary data.</text>
</comment>
<evidence type="ECO:0000256" key="3">
    <source>
        <dbReference type="ARBA" id="ARBA00022737"/>
    </source>
</evidence>
<dbReference type="InterPro" id="IPR011989">
    <property type="entry name" value="ARM-like"/>
</dbReference>
<dbReference type="PANTHER" id="PTHR12827">
    <property type="entry name" value="MEIOTIC CHECKPOINT REGULATOR TSG24 FAMILY MEMBER"/>
    <property type="match status" value="1"/>
</dbReference>
<gene>
    <name evidence="9" type="ORF">TRICI_004739</name>
</gene>
<feature type="domain" description="Anaphase-promoting complex subunit 1 N-terminal" evidence="7">
    <location>
        <begin position="133"/>
        <end position="219"/>
    </location>
</feature>
<dbReference type="GO" id="GO:0005680">
    <property type="term" value="C:anaphase-promoting complex"/>
    <property type="evidence" value="ECO:0007669"/>
    <property type="project" value="InterPro"/>
</dbReference>
<keyword evidence="4" id="KW-0498">Mitosis</keyword>
<dbReference type="GO" id="GO:0031145">
    <property type="term" value="P:anaphase-promoting complex-dependent catabolic process"/>
    <property type="evidence" value="ECO:0007669"/>
    <property type="project" value="TreeGrafter"/>
</dbReference>
<reference evidence="9" key="1">
    <citation type="journal article" date="2019" name="G3 (Bethesda)">
        <title>Genome Assemblies of Two Rare Opportunistic Yeast Pathogens: Diutina rugosa (syn. Candida rugosa) and Trichomonascus ciferrii (syn. Candida ciferrii).</title>
        <authorList>
            <person name="Mixao V."/>
            <person name="Saus E."/>
            <person name="Hansen A.P."/>
            <person name="Lass-Florl C."/>
            <person name="Gabaldon T."/>
        </authorList>
    </citation>
    <scope>NUCLEOTIDE SEQUENCE</scope>
    <source>
        <strain evidence="9">CBS 4856</strain>
    </source>
</reference>
<evidence type="ECO:0000256" key="1">
    <source>
        <dbReference type="ARBA" id="ARBA00010547"/>
    </source>
</evidence>
<dbReference type="Gene3D" id="1.25.10.10">
    <property type="entry name" value="Leucine-rich Repeat Variant"/>
    <property type="match status" value="2"/>
</dbReference>
<dbReference type="InterPro" id="IPR048971">
    <property type="entry name" value="Apc1_3rd"/>
</dbReference>
<keyword evidence="2" id="KW-0132">Cell division</keyword>
<sequence>MTTEINTPLFHLTNLPAGRVDGLPEYIPSRGEHLEVVGDTVYWMRNGLLFRKLSYSSEEVICAHFTEFNYLENTTDKRAVVVILWDMAYIYFANGQSYTMSMPFVVKRAFSCQKGLILERDLSSEEVRPGYEEGSIPKFFTLFDPILDLGLVVSSSTSAISPAEELAFLGSSSHSSICLTFNSREKILNIYHTRFLSHSKSKTDGLNRRHSSRRRSSSMIQRPSHESESNDVSDMSALEQRLSFSRSDITSAMDRMGTADVGVDGVHELASTGFDISTMRKEVILTLLESVPYSTELDGLKVFSLVYQDQEALAILNKTDRSASVIFFNRSSGPVGVPSSEETYSFPAQDITTIKGALEDEPCMLIVLTPEGDGSIFHPFLNIQSPKIAFPSSWGGVRALVSSHQDTFMVETETNEYKSMSVPLEPSDELTQFCFSSLETLLDALSMEYLRFIWLGAMSLDESLDEWTAFGATVLNCLIDFEGSTFLVDCNGGTDYTEDPDLSSRIAEICRMNSIAYQVRQSAIGTQLDFKDVKSFVVMCLHIAREELKLNITARSQVDKLGSLLAWIVNLAGWSQSWASYYYEEEVMRYIVVKGKLFYNVFGLCANKLGVGLLDCQQPMEEPPNIFATLFSQLKPPIIPFIPLSEITNGNSEAETGLIPRIIATIEIFKRLGNPEHEHSEILDLLMQLDVSQNTLRQLPEGIQVPIQEVLSRLKPLGNEEWCNEAFELLERYDLKYFHTEKLRPQMAVTSIKENPKDIRTITQSVQEQDTLSAWDGQSEADRLAISRLIFSEDRRFYEVSKLLQSSRVQIATLIPSPDWSEHEHLQQQQELFKSTALRAFSVSLGRAALFYSARRPLVTERYAIPRINFTLVIKPSNSTVSLQKMFLSDENVAWGYFHNGISAGLSVSRQATHISGSWIVFNKPSTLTSQHAGFLLGLGLNGHLKKLEEWHIYNYLGPKHTHTSVALLIGMSASHLGSMNTKLTKVLSVHVAALLPVGSNDLYVSMLVQTAGLIGIGLLYFNTQHRRMTEILLAEISTNARNWNDDSKKDEGYRLAAGMSLGLVNLGKGTDLKGLNDMHIVERLLELAVVSKDVQSPEVLDSAVPGAIIALAFVFMKTHNETVVRKIDVPDTEQRFDYIRPDFLLLRTLTKHLIQWDYVGKNIDWVEANIPAVLLKKYKVENIKTLDSDQMSYFNILGGLCFAMGLRYVSTGDEEVKQTLLHYLDWVMKMCELPIINTDQKLVKRSIMNVQCLISLSVSIVMVSSGDLDVFRRLRMLYARTKKEQPFGNFMANQTAMGLLFMGGGQYALSNSSFSIACLIMAFYPLFPSTLQDNRAHLQALRHFWVLAAEPRCLVTREITSQTPCNVDIEISLKNSTEIIRKTAPCVIPQLDIISTITTISNEYYPIHLDFEANSTLVDKFKRDQNIYVSKMSTTETGNAMLEILRKSTDDNQEDRNDESKNWLSNVLSQLGLNKLEKGLVLPTKDIPAESYLDATVVDMKLTLESMAKHPKNKEDLWNLRILFAFAEKYRPEEDLRFVSRPTIDKLKVDLWRFKSQLT</sequence>
<dbReference type="InterPro" id="IPR024990">
    <property type="entry name" value="Apc1"/>
</dbReference>
<dbReference type="FunFam" id="1.25.10.10:FF:000435">
    <property type="entry name" value="Ubiquitin ligase subunit"/>
    <property type="match status" value="1"/>
</dbReference>
<evidence type="ECO:0000259" key="7">
    <source>
        <dbReference type="Pfam" id="PF12859"/>
    </source>
</evidence>
<evidence type="ECO:0000259" key="8">
    <source>
        <dbReference type="Pfam" id="PF21282"/>
    </source>
</evidence>
<dbReference type="VEuPathDB" id="FungiDB:TRICI_004739"/>
<keyword evidence="3" id="KW-0677">Repeat</keyword>
<dbReference type="Proteomes" id="UP000761534">
    <property type="component" value="Unassembled WGS sequence"/>
</dbReference>
<feature type="domain" description="Anaphase-promoting complex subunit 1 N-terminal" evidence="7">
    <location>
        <begin position="36"/>
        <end position="126"/>
    </location>
</feature>
<keyword evidence="5" id="KW-0131">Cell cycle</keyword>
<dbReference type="OrthoDB" id="26401at2759"/>
<name>A0A642UZH7_9ASCO</name>
<dbReference type="GO" id="GO:0070979">
    <property type="term" value="P:protein K11-linked ubiquitination"/>
    <property type="evidence" value="ECO:0007669"/>
    <property type="project" value="TreeGrafter"/>
</dbReference>
<dbReference type="Pfam" id="PF12859">
    <property type="entry name" value="ANAPC1"/>
    <property type="match status" value="2"/>
</dbReference>
<evidence type="ECO:0000256" key="6">
    <source>
        <dbReference type="SAM" id="MobiDB-lite"/>
    </source>
</evidence>
<dbReference type="EMBL" id="SWFS01000357">
    <property type="protein sequence ID" value="KAA8908811.1"/>
    <property type="molecule type" value="Genomic_DNA"/>
</dbReference>
<evidence type="ECO:0000256" key="2">
    <source>
        <dbReference type="ARBA" id="ARBA00022618"/>
    </source>
</evidence>
<dbReference type="GO" id="GO:0007091">
    <property type="term" value="P:metaphase/anaphase transition of mitotic cell cycle"/>
    <property type="evidence" value="ECO:0007669"/>
    <property type="project" value="TreeGrafter"/>
</dbReference>
<accession>A0A642UZH7</accession>
<evidence type="ECO:0000256" key="4">
    <source>
        <dbReference type="ARBA" id="ARBA00022776"/>
    </source>
</evidence>
<proteinExistence type="inferred from homology"/>
<evidence type="ECO:0000256" key="5">
    <source>
        <dbReference type="ARBA" id="ARBA00023306"/>
    </source>
</evidence>
<feature type="domain" description="Anaphase-promoting complex subunit 1 beta-sandwich" evidence="8">
    <location>
        <begin position="1353"/>
        <end position="1430"/>
    </location>
</feature>
<dbReference type="GO" id="GO:0051301">
    <property type="term" value="P:cell division"/>
    <property type="evidence" value="ECO:0007669"/>
    <property type="project" value="UniProtKB-KW"/>
</dbReference>
<dbReference type="InterPro" id="IPR049255">
    <property type="entry name" value="Apc1_N"/>
</dbReference>
<feature type="region of interest" description="Disordered" evidence="6">
    <location>
        <begin position="201"/>
        <end position="235"/>
    </location>
</feature>
<keyword evidence="10" id="KW-1185">Reference proteome</keyword>
<dbReference type="Pfam" id="PF21282">
    <property type="entry name" value="APC1_3rd"/>
    <property type="match status" value="1"/>
</dbReference>
<protein>
    <submittedName>
        <fullName evidence="9">Uncharacterized protein</fullName>
    </submittedName>
</protein>
<evidence type="ECO:0000313" key="9">
    <source>
        <dbReference type="EMBL" id="KAA8908811.1"/>
    </source>
</evidence>